<dbReference type="Gene3D" id="2.10.70.10">
    <property type="entry name" value="Complement Module, domain 1"/>
    <property type="match status" value="1"/>
</dbReference>
<evidence type="ECO:0000256" key="4">
    <source>
        <dbReference type="ARBA" id="ARBA00023180"/>
    </source>
</evidence>
<dbReference type="InterPro" id="IPR035976">
    <property type="entry name" value="Sushi/SCR/CCP_sf"/>
</dbReference>
<dbReference type="Proteomes" id="UP000649617">
    <property type="component" value="Unassembled WGS sequence"/>
</dbReference>
<dbReference type="EMBL" id="CAJNIZ010000725">
    <property type="protein sequence ID" value="CAE7173452.1"/>
    <property type="molecule type" value="Genomic_DNA"/>
</dbReference>
<dbReference type="PROSITE" id="PS50923">
    <property type="entry name" value="SUSHI"/>
    <property type="match status" value="1"/>
</dbReference>
<keyword evidence="2" id="KW-0677">Repeat</keyword>
<evidence type="ECO:0000313" key="7">
    <source>
        <dbReference type="Proteomes" id="UP000649617"/>
    </source>
</evidence>
<gene>
    <name evidence="6" type="primary">Csmd1</name>
    <name evidence="6" type="ORF">SPIL2461_LOCUS801</name>
</gene>
<dbReference type="PANTHER" id="PTHR19325:SF560">
    <property type="entry name" value="SUSHI, VON WILLEBRAND FACTOR TYPE A, EGF AND PENTRAXIN DOMAIN-CONTAINING PROTEIN 1"/>
    <property type="match status" value="1"/>
</dbReference>
<dbReference type="InterPro" id="IPR000436">
    <property type="entry name" value="Sushi_SCR_CCP_dom"/>
</dbReference>
<keyword evidence="4" id="KW-0325">Glycoprotein</keyword>
<evidence type="ECO:0000256" key="3">
    <source>
        <dbReference type="ARBA" id="ARBA00023157"/>
    </source>
</evidence>
<keyword evidence="3" id="KW-1015">Disulfide bond</keyword>
<evidence type="ECO:0000313" key="6">
    <source>
        <dbReference type="EMBL" id="CAE7173452.1"/>
    </source>
</evidence>
<dbReference type="SMART" id="SM00032">
    <property type="entry name" value="CCP"/>
    <property type="match status" value="4"/>
</dbReference>
<reference evidence="6" key="1">
    <citation type="submission" date="2021-02" db="EMBL/GenBank/DDBJ databases">
        <authorList>
            <person name="Dougan E. K."/>
            <person name="Rhodes N."/>
            <person name="Thang M."/>
            <person name="Chan C."/>
        </authorList>
    </citation>
    <scope>NUCLEOTIDE SEQUENCE</scope>
</reference>
<proteinExistence type="predicted"/>
<dbReference type="PANTHER" id="PTHR19325">
    <property type="entry name" value="COMPLEMENT COMPONENT-RELATED SUSHI DOMAIN-CONTAINING"/>
    <property type="match status" value="1"/>
</dbReference>
<organism evidence="6 7">
    <name type="scientific">Symbiodinium pilosum</name>
    <name type="common">Dinoflagellate</name>
    <dbReference type="NCBI Taxonomy" id="2952"/>
    <lineage>
        <taxon>Eukaryota</taxon>
        <taxon>Sar</taxon>
        <taxon>Alveolata</taxon>
        <taxon>Dinophyceae</taxon>
        <taxon>Suessiales</taxon>
        <taxon>Symbiodiniaceae</taxon>
        <taxon>Symbiodinium</taxon>
    </lineage>
</organism>
<dbReference type="Pfam" id="PF00084">
    <property type="entry name" value="Sushi"/>
    <property type="match status" value="1"/>
</dbReference>
<dbReference type="AlphaFoldDB" id="A0A812IQ73"/>
<dbReference type="InterPro" id="IPR050350">
    <property type="entry name" value="Compl-Cell_Adhes-Reg"/>
</dbReference>
<keyword evidence="1" id="KW-0768">Sushi</keyword>
<evidence type="ECO:0000256" key="2">
    <source>
        <dbReference type="ARBA" id="ARBA00022737"/>
    </source>
</evidence>
<feature type="domain" description="Sushi" evidence="5">
    <location>
        <begin position="93"/>
        <end position="155"/>
    </location>
</feature>
<dbReference type="OrthoDB" id="406096at2759"/>
<sequence>MQHKQQRCIGQPCNHSLPQGAGVQHNCNGVTAFGTCDATCGQDLVLDSMFSHNCKSKRYGDTCGVSCATGYHLSGWGSQYVCAADGTFEGVLPQCQGNPCQNTLDDPAMDSSACDGLTMGGECNVTCQPGYGFNQSVVTCGASGYLSGILPICSPLPCAATAELQRPTLAHSCDSVPYGQSCVVFCANGYVFNNSSAQTWECGLNATSGQTLLRGLLPSCEPEACSSGLPASSPRAQDNCTGVRTGEACERTCAPGYAGQDVTYVCNNDGAAVSNSSSTCAPLECALPIALENVIHTCSGVVFGSSCSAYCAAGYSAAGSLEGDIGLRGTVPNCSPRSCFYNFPSGAQYAHDCDGIVTGGSCNVSCAEGWLGASSVLSCAADGGLFGNFPSCSYVVATQTLTSTTAFTATTTNTDILFEIRVVVSGQILLEVNSSVEFMSDAAVMEAFATVLATLIGTEPERMSVSFTAARRLQDAVLAPVCRSMTSRLYPPFCTFPLTLGLATQRREAPKPQYRKRLQCPQQDAGMPMEYSLPRRLAEQA</sequence>
<dbReference type="SUPFAM" id="SSF57535">
    <property type="entry name" value="Complement control module/SCR domain"/>
    <property type="match status" value="2"/>
</dbReference>
<evidence type="ECO:0000259" key="5">
    <source>
        <dbReference type="PROSITE" id="PS50923"/>
    </source>
</evidence>
<name>A0A812IQ73_SYMPI</name>
<keyword evidence="7" id="KW-1185">Reference proteome</keyword>
<comment type="caution">
    <text evidence="6">The sequence shown here is derived from an EMBL/GenBank/DDBJ whole genome shotgun (WGS) entry which is preliminary data.</text>
</comment>
<dbReference type="CDD" id="cd00033">
    <property type="entry name" value="CCP"/>
    <property type="match status" value="1"/>
</dbReference>
<protein>
    <submittedName>
        <fullName evidence="6">Csmd1 protein</fullName>
    </submittedName>
</protein>
<accession>A0A812IQ73</accession>
<evidence type="ECO:0000256" key="1">
    <source>
        <dbReference type="ARBA" id="ARBA00022659"/>
    </source>
</evidence>